<name>E6Y0L4_9VIRU</name>
<organism evidence="1">
    <name type="scientific">Tobacco rattle virus</name>
    <dbReference type="NCBI Taxonomy" id="12295"/>
    <lineage>
        <taxon>Viruses</taxon>
        <taxon>Riboviria</taxon>
        <taxon>Orthornavirae</taxon>
        <taxon>Kitrinoviricota</taxon>
        <taxon>Alsuviricetes</taxon>
        <taxon>Martellivirales</taxon>
        <taxon>Virgaviridae</taxon>
        <taxon>Tobravirus</taxon>
        <taxon>Tobravirus tabaci</taxon>
    </lineage>
</organism>
<dbReference type="InterPro" id="IPR007935">
    <property type="entry name" value="Tobravirus_2B"/>
</dbReference>
<reference evidence="1" key="1">
    <citation type="submission" date="2006-03" db="EMBL/GenBank/DDBJ databases">
        <authorList>
            <person name="Duarte I.M."/>
        </authorList>
    </citation>
    <scope>NUCLEOTIDE SEQUENCE</scope>
    <source>
        <strain evidence="1">TRV-PdC36-2</strain>
    </source>
</reference>
<protein>
    <submittedName>
        <fullName evidence="1">2b protein</fullName>
    </submittedName>
</protein>
<proteinExistence type="predicted"/>
<evidence type="ECO:0000313" key="1">
    <source>
        <dbReference type="EMBL" id="ABE27894.1"/>
    </source>
</evidence>
<dbReference type="EMBL" id="DQ448618">
    <property type="protein sequence ID" value="ABE27894.1"/>
    <property type="molecule type" value="Genomic_RNA"/>
</dbReference>
<accession>E6Y0L4</accession>
<sequence length="238" mass="27159">MVNGDWSDKWPVENLFVDDFGKLVWFDILSDVVGITHFVSQVPTDLSKIPKSFISFIDNRVPMCINSRGWMYLRVKVDGKDVYYQKLGELDISSFGDAFLPPDFEFKFLKVTVPVDEQLVSKATSLERLNAQLTTDLKQARTLKNFEELREGLVLNYSKTGGRLYRMVTRMIGGNWKLVAEINNDSDKWATLSANLVLKPDAQYLGYKVVRRFNVVGLEFDLTRLNAMDIPTLLASTV</sequence>
<dbReference type="Pfam" id="PF05271">
    <property type="entry name" value="Tobravirus_2B"/>
    <property type="match status" value="1"/>
</dbReference>